<dbReference type="Proteomes" id="UP000327044">
    <property type="component" value="Unassembled WGS sequence"/>
</dbReference>
<gene>
    <name evidence="1" type="ORF">PPYR_09220</name>
</gene>
<evidence type="ECO:0000313" key="2">
    <source>
        <dbReference type="Proteomes" id="UP000327044"/>
    </source>
</evidence>
<dbReference type="EMBL" id="VVIM01000006">
    <property type="protein sequence ID" value="KAB0798227.1"/>
    <property type="molecule type" value="Genomic_DNA"/>
</dbReference>
<dbReference type="AlphaFoldDB" id="A0A5N4ALN2"/>
<dbReference type="PANTHER" id="PTHR31649:SF10">
    <property type="entry name" value="IP19903P-RELATED"/>
    <property type="match status" value="1"/>
</dbReference>
<keyword evidence="2" id="KW-1185">Reference proteome</keyword>
<organism evidence="1 2">
    <name type="scientific">Photinus pyralis</name>
    <name type="common">Common eastern firefly</name>
    <name type="synonym">Lampyris pyralis</name>
    <dbReference type="NCBI Taxonomy" id="7054"/>
    <lineage>
        <taxon>Eukaryota</taxon>
        <taxon>Metazoa</taxon>
        <taxon>Ecdysozoa</taxon>
        <taxon>Arthropoda</taxon>
        <taxon>Hexapoda</taxon>
        <taxon>Insecta</taxon>
        <taxon>Pterygota</taxon>
        <taxon>Neoptera</taxon>
        <taxon>Endopterygota</taxon>
        <taxon>Coleoptera</taxon>
        <taxon>Polyphaga</taxon>
        <taxon>Elateriformia</taxon>
        <taxon>Elateroidea</taxon>
        <taxon>Lampyridae</taxon>
        <taxon>Lampyrinae</taxon>
        <taxon>Photinus</taxon>
    </lineage>
</organism>
<name>A0A5N4ALN2_PHOPY</name>
<dbReference type="SMART" id="SM00696">
    <property type="entry name" value="DM9"/>
    <property type="match status" value="2"/>
</dbReference>
<sequence length="164" mass="18107">MFGITFSNNITEHRQKSRVMTGYTWVASSHGRAAPPRAVQAGQDADGSLIYAGRAFFHGDTLPCKIVPQRREAYVSHNGREHNVSNYEYLVEQHMQWVSSSGSYIPPGAVPAGHTSSGETLYLGRVRHGNSITVGKVHPSHGCLYIPFGGNEVNYNSYEILVMR</sequence>
<dbReference type="OrthoDB" id="1925699at2759"/>
<evidence type="ECO:0000313" key="1">
    <source>
        <dbReference type="EMBL" id="KAB0798227.1"/>
    </source>
</evidence>
<proteinExistence type="predicted"/>
<comment type="caution">
    <text evidence="1">The sequence shown here is derived from an EMBL/GenBank/DDBJ whole genome shotgun (WGS) entry which is preliminary data.</text>
</comment>
<dbReference type="Pfam" id="PF11901">
    <property type="entry name" value="DM9"/>
    <property type="match status" value="1"/>
</dbReference>
<dbReference type="InParanoid" id="A0A5N4ALN2"/>
<accession>A0A5N4ALN2</accession>
<dbReference type="PANTHER" id="PTHR31649">
    <property type="entry name" value="AGAP009604-PA"/>
    <property type="match status" value="1"/>
</dbReference>
<reference evidence="1 2" key="1">
    <citation type="journal article" date="2018" name="Elife">
        <title>Firefly genomes illuminate parallel origins of bioluminescence in beetles.</title>
        <authorList>
            <person name="Fallon T.R."/>
            <person name="Lower S.E."/>
            <person name="Chang C.H."/>
            <person name="Bessho-Uehara M."/>
            <person name="Martin G.J."/>
            <person name="Bewick A.J."/>
            <person name="Behringer M."/>
            <person name="Debat H.J."/>
            <person name="Wong I."/>
            <person name="Day J.C."/>
            <person name="Suvorov A."/>
            <person name="Silva C.J."/>
            <person name="Stanger-Hall K.F."/>
            <person name="Hall D.W."/>
            <person name="Schmitz R.J."/>
            <person name="Nelson D.R."/>
            <person name="Lewis S.M."/>
            <person name="Shigenobu S."/>
            <person name="Bybee S.M."/>
            <person name="Larracuente A.M."/>
            <person name="Oba Y."/>
            <person name="Weng J.K."/>
        </authorList>
    </citation>
    <scope>NUCLEOTIDE SEQUENCE [LARGE SCALE GENOMIC DNA]</scope>
    <source>
        <strain evidence="1">1611_PpyrPB1</strain>
        <tissue evidence="1">Whole body</tissue>
    </source>
</reference>
<protein>
    <submittedName>
        <fullName evidence="1">Uncharacterized protein</fullName>
    </submittedName>
</protein>
<dbReference type="InterPro" id="IPR006616">
    <property type="entry name" value="DM9_repeat"/>
</dbReference>